<evidence type="ECO:0000313" key="4">
    <source>
        <dbReference type="Proteomes" id="UP000216133"/>
    </source>
</evidence>
<organism evidence="3 4">
    <name type="scientific">Shouchella clausii</name>
    <name type="common">Alkalihalobacillus clausii</name>
    <dbReference type="NCBI Taxonomy" id="79880"/>
    <lineage>
        <taxon>Bacteria</taxon>
        <taxon>Bacillati</taxon>
        <taxon>Bacillota</taxon>
        <taxon>Bacilli</taxon>
        <taxon>Bacillales</taxon>
        <taxon>Bacillaceae</taxon>
        <taxon>Shouchella</taxon>
    </lineage>
</organism>
<evidence type="ECO:0000313" key="3">
    <source>
        <dbReference type="EMBL" id="PAF26121.1"/>
    </source>
</evidence>
<name>A0A268S344_SHOCL</name>
<accession>A0A268S344</accession>
<dbReference type="InterPro" id="IPR036388">
    <property type="entry name" value="WH-like_DNA-bd_sf"/>
</dbReference>
<dbReference type="InterPro" id="IPR007737">
    <property type="entry name" value="Mga_HTH"/>
</dbReference>
<feature type="domain" description="Mga helix-turn-helix" evidence="2">
    <location>
        <begin position="79"/>
        <end position="120"/>
    </location>
</feature>
<dbReference type="Pfam" id="PF05043">
    <property type="entry name" value="Mga"/>
    <property type="match status" value="1"/>
</dbReference>
<proteinExistence type="predicted"/>
<protein>
    <recommendedName>
        <fullName evidence="2">Mga helix-turn-helix domain-containing protein</fullName>
    </recommendedName>
</protein>
<keyword evidence="1" id="KW-0175">Coiled coil</keyword>
<comment type="caution">
    <text evidence="3">The sequence shown here is derived from an EMBL/GenBank/DDBJ whole genome shotgun (WGS) entry which is preliminary data.</text>
</comment>
<evidence type="ECO:0000256" key="1">
    <source>
        <dbReference type="SAM" id="Coils"/>
    </source>
</evidence>
<feature type="coiled-coil region" evidence="1">
    <location>
        <begin position="39"/>
        <end position="66"/>
    </location>
</feature>
<gene>
    <name evidence="3" type="ORF">CHH61_10140</name>
</gene>
<dbReference type="EMBL" id="NPBS01000044">
    <property type="protein sequence ID" value="PAF26121.1"/>
    <property type="molecule type" value="Genomic_DNA"/>
</dbReference>
<reference evidence="3 4" key="1">
    <citation type="submission" date="2017-07" db="EMBL/GenBank/DDBJ databases">
        <title>Isolation and whole genome analysis of endospore-forming bacteria from heroin.</title>
        <authorList>
            <person name="Kalinowski J."/>
            <person name="Ahrens B."/>
            <person name="Al-Dilaimi A."/>
            <person name="Winkler A."/>
            <person name="Wibberg D."/>
            <person name="Schleenbecker U."/>
            <person name="Ruckert C."/>
            <person name="Wolfel R."/>
            <person name="Grass G."/>
        </authorList>
    </citation>
    <scope>NUCLEOTIDE SEQUENCE [LARGE SCALE GENOMIC DNA]</scope>
    <source>
        <strain evidence="3 4">7523-2</strain>
    </source>
</reference>
<dbReference type="AlphaFoldDB" id="A0A268S344"/>
<dbReference type="Proteomes" id="UP000216133">
    <property type="component" value="Unassembled WGS sequence"/>
</dbReference>
<evidence type="ECO:0000259" key="2">
    <source>
        <dbReference type="Pfam" id="PF05043"/>
    </source>
</evidence>
<dbReference type="Gene3D" id="1.10.10.10">
    <property type="entry name" value="Winged helix-like DNA-binding domain superfamily/Winged helix DNA-binding domain"/>
    <property type="match status" value="1"/>
</dbReference>
<sequence>MDYFLNGSAVSKVRILRFLEAQSQSVSLTQIAEVYGIEKRTAKKNVHELAMELETLTDQAKIVRSEKTKGYWLERSFAFSVKTIERLYNQNSLPYQFLDTVFKGQFVNSVKCFQMKHMSVMDPFIVLLKD</sequence>